<evidence type="ECO:0000259" key="1">
    <source>
        <dbReference type="Pfam" id="PF19834"/>
    </source>
</evidence>
<dbReference type="RefSeq" id="WP_009805070.1">
    <property type="nucleotide sequence ID" value="NZ_CH724131.1"/>
</dbReference>
<dbReference type="STRING" id="252305.OB2597_04103"/>
<dbReference type="EMBL" id="AAMO01000012">
    <property type="protein sequence ID" value="EAQ01591.1"/>
    <property type="molecule type" value="Genomic_DNA"/>
</dbReference>
<dbReference type="eggNOG" id="ENOG5032RWA">
    <property type="taxonomic scope" value="Bacteria"/>
</dbReference>
<proteinExistence type="predicted"/>
<comment type="caution">
    <text evidence="2">The sequence shown here is derived from an EMBL/GenBank/DDBJ whole genome shotgun (WGS) entry which is preliminary data.</text>
</comment>
<reference evidence="2 3" key="1">
    <citation type="journal article" date="2010" name="J. Bacteriol.">
        <title>Genome sequences of Oceanicola granulosus HTCC2516(T) and Oceanicola batsensis HTCC2597(TDelta).</title>
        <authorList>
            <person name="Thrash J.C."/>
            <person name="Cho J.C."/>
            <person name="Vergin K.L."/>
            <person name="Giovannoni S.J."/>
        </authorList>
    </citation>
    <scope>NUCLEOTIDE SEQUENCE [LARGE SCALE GENOMIC DNA]</scope>
    <source>
        <strain evidence="3">ATCC BAA-863 / DSM 15984 / KCTC 12145 / HTCC2597</strain>
    </source>
</reference>
<dbReference type="InterPro" id="IPR045632">
    <property type="entry name" value="DUF6314"/>
</dbReference>
<gene>
    <name evidence="2" type="ORF">OB2597_04103</name>
</gene>
<protein>
    <recommendedName>
        <fullName evidence="1">DUF6314 domain-containing protein</fullName>
    </recommendedName>
</protein>
<dbReference type="AlphaFoldDB" id="A3U2L7"/>
<evidence type="ECO:0000313" key="2">
    <source>
        <dbReference type="EMBL" id="EAQ01591.1"/>
    </source>
</evidence>
<organism evidence="2 3">
    <name type="scientific">Pseudooceanicola batsensis (strain ATCC BAA-863 / DSM 15984 / KCTC 12145 / HTCC2597)</name>
    <name type="common">Oceanicola batsensis</name>
    <dbReference type="NCBI Taxonomy" id="252305"/>
    <lineage>
        <taxon>Bacteria</taxon>
        <taxon>Pseudomonadati</taxon>
        <taxon>Pseudomonadota</taxon>
        <taxon>Alphaproteobacteria</taxon>
        <taxon>Rhodobacterales</taxon>
        <taxon>Paracoccaceae</taxon>
        <taxon>Pseudooceanicola</taxon>
    </lineage>
</organism>
<keyword evidence="3" id="KW-1185">Reference proteome</keyword>
<name>A3U2L7_PSEBH</name>
<evidence type="ECO:0000313" key="3">
    <source>
        <dbReference type="Proteomes" id="UP000004318"/>
    </source>
</evidence>
<feature type="domain" description="DUF6314" evidence="1">
    <location>
        <begin position="6"/>
        <end position="132"/>
    </location>
</feature>
<accession>A3U2L7</accession>
<dbReference type="HOGENOM" id="CLU_093209_1_1_5"/>
<dbReference type="Proteomes" id="UP000004318">
    <property type="component" value="Unassembled WGS sequence"/>
</dbReference>
<sequence>MRLSDFEGRWRMSRTVRNTIGPDATFEGLSVFAPDPGGLILTETGEMRIEGQGPMRASRRYLWRETATGLEVFFEDGRFFHRVAGGDAPGTRHHCAPDIYEVAYDFSQWPLWSTAWRVTGPRKDYGMVARYAPVTGPT</sequence>
<dbReference type="Pfam" id="PF19834">
    <property type="entry name" value="DUF6314"/>
    <property type="match status" value="1"/>
</dbReference>